<reference evidence="1" key="1">
    <citation type="submission" date="2018-05" db="EMBL/GenBank/DDBJ databases">
        <authorList>
            <person name="Lanie J.A."/>
            <person name="Ng W.-L."/>
            <person name="Kazmierczak K.M."/>
            <person name="Andrzejewski T.M."/>
            <person name="Davidsen T.M."/>
            <person name="Wayne K.J."/>
            <person name="Tettelin H."/>
            <person name="Glass J.I."/>
            <person name="Rusch D."/>
            <person name="Podicherti R."/>
            <person name="Tsui H.-C.T."/>
            <person name="Winkler M.E."/>
        </authorList>
    </citation>
    <scope>NUCLEOTIDE SEQUENCE</scope>
</reference>
<protein>
    <recommendedName>
        <fullName evidence="2">DUF3570 domain-containing protein</fullName>
    </recommendedName>
</protein>
<dbReference type="AlphaFoldDB" id="A0A382KFL4"/>
<evidence type="ECO:0000313" key="1">
    <source>
        <dbReference type="EMBL" id="SVC22142.1"/>
    </source>
</evidence>
<gene>
    <name evidence="1" type="ORF">METZ01_LOCUS274996</name>
</gene>
<sequence>SVDLSYSEDKGNTDFLSLYYGFSFSVLGDVGPLTDTEFSINFSRSDDKLEGESFTDDQSLTSQFDLWANQRLSPFLFFQQSYDKTIGLENRMNAGAGAKIRLLKGFSISYACLFENESYKSYEISGVDSTLEEADGYYYYDDYYVYDTTYSTGTTDSSFFRHSIRPKYKVKLFDGNVAFDYRFYFKPRIDNFDDYLLEHELKISIVTFYEALSVDFNYTNKYNARYDDGGIINPDTGMDYADTDENISVGLSFMF</sequence>
<feature type="non-terminal residue" evidence="1">
    <location>
        <position position="1"/>
    </location>
</feature>
<organism evidence="1">
    <name type="scientific">marine metagenome</name>
    <dbReference type="NCBI Taxonomy" id="408172"/>
    <lineage>
        <taxon>unclassified sequences</taxon>
        <taxon>metagenomes</taxon>
        <taxon>ecological metagenomes</taxon>
    </lineage>
</organism>
<proteinExistence type="predicted"/>
<name>A0A382KFL4_9ZZZZ</name>
<dbReference type="EMBL" id="UINC01079791">
    <property type="protein sequence ID" value="SVC22142.1"/>
    <property type="molecule type" value="Genomic_DNA"/>
</dbReference>
<evidence type="ECO:0008006" key="2">
    <source>
        <dbReference type="Google" id="ProtNLM"/>
    </source>
</evidence>
<accession>A0A382KFL4</accession>